<sequence length="32" mass="4026">MLIHYTDFVKTHLCRLKGFRRHFCLDLITRYK</sequence>
<reference evidence="1" key="1">
    <citation type="journal article" date="2008" name="Proc. Natl. Acad. Sci. U.S.A.">
        <title>Whole-genome comparison of disease and carriage strains provides insights into virulence evolution in Neisseria meningitidis.</title>
        <authorList>
            <person name="Schoen C."/>
            <person name="Blom J."/>
            <person name="Claus H."/>
            <person name="Schramm-Glueck A."/>
            <person name="Brandt P."/>
            <person name="Mueller T."/>
            <person name="Goesmann A."/>
            <person name="Joseph B."/>
            <person name="Konietzny S."/>
            <person name="Kurzai O."/>
            <person name="Schmitt C."/>
            <person name="Friedrich T."/>
            <person name="Linke B."/>
            <person name="Vogel U."/>
            <person name="Frosch M."/>
        </authorList>
    </citation>
    <scope>NUCLEOTIDE SEQUENCE</scope>
    <source>
        <strain evidence="1">Alpha153</strain>
    </source>
</reference>
<dbReference type="AlphaFoldDB" id="C6SA32"/>
<dbReference type="EMBL" id="AM889137">
    <property type="protein sequence ID" value="CBA03584.1"/>
    <property type="molecule type" value="Genomic_DNA"/>
</dbReference>
<organism evidence="1">
    <name type="scientific">Neisseria meningitidis alpha153</name>
    <dbReference type="NCBI Taxonomy" id="663926"/>
    <lineage>
        <taxon>Bacteria</taxon>
        <taxon>Pseudomonadati</taxon>
        <taxon>Pseudomonadota</taxon>
        <taxon>Betaproteobacteria</taxon>
        <taxon>Neisseriales</taxon>
        <taxon>Neisseriaceae</taxon>
        <taxon>Neisseria</taxon>
    </lineage>
</organism>
<proteinExistence type="predicted"/>
<protein>
    <submittedName>
        <fullName evidence="1">Uncharacterized protein</fullName>
    </submittedName>
</protein>
<evidence type="ECO:0000313" key="1">
    <source>
        <dbReference type="EMBL" id="CBA03584.1"/>
    </source>
</evidence>
<name>C6SA32_NEIME</name>
<accession>C6SA32</accession>
<gene>
    <name evidence="1" type="ORF">NME_0142</name>
</gene>